<evidence type="ECO:0000313" key="1">
    <source>
        <dbReference type="EMBL" id="EFK97222.1"/>
    </source>
</evidence>
<accession>D9PGU4</accession>
<gene>
    <name evidence="1" type="ORF">LDC_0741</name>
</gene>
<reference evidence="1" key="1">
    <citation type="submission" date="2010-07" db="EMBL/GenBank/DDBJ databases">
        <authorList>
            <consortium name="CONSOLIDER consortium CSD2007-00005"/>
            <person name="Guazzaroni M.-E."/>
            <person name="Richter M."/>
            <person name="Garcia-Salamanca A."/>
            <person name="Yarza P."/>
            <person name="Ferrer M."/>
        </authorList>
    </citation>
    <scope>NUCLEOTIDE SEQUENCE</scope>
</reference>
<sequence length="50" mass="5979">MDFTDIQDLAFLNLVYVKKRGLYFLNIYLQNNFFIENSKIFDNILSKKGI</sequence>
<protein>
    <submittedName>
        <fullName evidence="1">Uncharacterized protein</fullName>
    </submittedName>
</protein>
<proteinExistence type="predicted"/>
<organism evidence="1">
    <name type="scientific">sediment metagenome</name>
    <dbReference type="NCBI Taxonomy" id="749907"/>
    <lineage>
        <taxon>unclassified sequences</taxon>
        <taxon>metagenomes</taxon>
        <taxon>ecological metagenomes</taxon>
    </lineage>
</organism>
<reference evidence="1" key="2">
    <citation type="journal article" date="2011" name="Microb. Ecol.">
        <title>Taxonomic and Functional Metagenomic Profiling of the Microbial Community in the Anoxic Sediment of a Sub-saline Shallow Lake (Laguna de Carrizo, Central Spain).</title>
        <authorList>
            <person name="Ferrer M."/>
            <person name="Guazzaroni M.E."/>
            <person name="Richter M."/>
            <person name="Garcia-Salamanca A."/>
            <person name="Yarza P."/>
            <person name="Suarez-Suarez A."/>
            <person name="Solano J."/>
            <person name="Alcaide M."/>
            <person name="van Dillewijn P."/>
            <person name="Molina-Henares M.A."/>
            <person name="Lopez-Cortes N."/>
            <person name="Al-Ramahi Y."/>
            <person name="Guerrero C."/>
            <person name="Acosta A."/>
            <person name="de Eugenio L.I."/>
            <person name="Martinez V."/>
            <person name="Marques S."/>
            <person name="Rojo F."/>
            <person name="Santero E."/>
            <person name="Genilloud O."/>
            <person name="Perez-Perez J."/>
            <person name="Rossello-Mora R."/>
            <person name="Ramos J.L."/>
        </authorList>
    </citation>
    <scope>NUCLEOTIDE SEQUENCE</scope>
</reference>
<dbReference type="EMBL" id="ADZX01000312">
    <property type="protein sequence ID" value="EFK97222.1"/>
    <property type="molecule type" value="Genomic_DNA"/>
</dbReference>
<dbReference type="AlphaFoldDB" id="D9PGU4"/>
<comment type="caution">
    <text evidence="1">The sequence shown here is derived from an EMBL/GenBank/DDBJ whole genome shotgun (WGS) entry which is preliminary data.</text>
</comment>
<name>D9PGU4_9ZZZZ</name>